<feature type="domain" description="Remorin C-terminal" evidence="4">
    <location>
        <begin position="163"/>
        <end position="254"/>
    </location>
</feature>
<comment type="caution">
    <text evidence="5">The sequence shown here is derived from an EMBL/GenBank/DDBJ whole genome shotgun (WGS) entry which is preliminary data.</text>
</comment>
<dbReference type="EMBL" id="VAHF01000011">
    <property type="protein sequence ID" value="TXG51687.1"/>
    <property type="molecule type" value="Genomic_DNA"/>
</dbReference>
<dbReference type="AlphaFoldDB" id="A0A5C7H439"/>
<evidence type="ECO:0000313" key="5">
    <source>
        <dbReference type="EMBL" id="TXG51687.1"/>
    </source>
</evidence>
<evidence type="ECO:0000256" key="1">
    <source>
        <dbReference type="ARBA" id="ARBA00005711"/>
    </source>
</evidence>
<evidence type="ECO:0000313" key="6">
    <source>
        <dbReference type="Proteomes" id="UP000323000"/>
    </source>
</evidence>
<keyword evidence="6" id="KW-1185">Reference proteome</keyword>
<evidence type="ECO:0000256" key="3">
    <source>
        <dbReference type="SAM" id="MobiDB-lite"/>
    </source>
</evidence>
<feature type="compositionally biased region" description="Low complexity" evidence="3">
    <location>
        <begin position="137"/>
        <end position="148"/>
    </location>
</feature>
<accession>A0A5C7H439</accession>
<protein>
    <recommendedName>
        <fullName evidence="4">Remorin C-terminal domain-containing protein</fullName>
    </recommendedName>
</protein>
<dbReference type="PANTHER" id="PTHR31471">
    <property type="entry name" value="OS02G0116800 PROTEIN"/>
    <property type="match status" value="1"/>
</dbReference>
<name>A0A5C7H439_9ROSI</name>
<dbReference type="OrthoDB" id="775261at2759"/>
<sequence>MENLAKQKRVRFFNPRQEESSSAWERLPLQQAAESLGNKVHNWFQSQLSWQMNQDAEFAAAVAAAAFAVYSIEEAEAEYRRKKREDLEMSRTKLKSRKQDTRTELQQSSGETSTRNLVEMDHSRGQESGFPMRRPSRSSSVRSTSTPVAIDRKHKGIEPRDKNVETKADAWERGQMEKTIKRYEKIKSGILDWENERKMQAKLKMERKKSELEKRRTANQKHYQNKIARIEHIAGGARAQAEEERRKKESEIKQIKLRGKGPVRYCFCC</sequence>
<dbReference type="PANTHER" id="PTHR31471:SF5">
    <property type="entry name" value="GB|AAD39278.1"/>
    <property type="match status" value="1"/>
</dbReference>
<feature type="compositionally biased region" description="Basic and acidic residues" evidence="3">
    <location>
        <begin position="84"/>
        <end position="103"/>
    </location>
</feature>
<organism evidence="5 6">
    <name type="scientific">Acer yangbiense</name>
    <dbReference type="NCBI Taxonomy" id="1000413"/>
    <lineage>
        <taxon>Eukaryota</taxon>
        <taxon>Viridiplantae</taxon>
        <taxon>Streptophyta</taxon>
        <taxon>Embryophyta</taxon>
        <taxon>Tracheophyta</taxon>
        <taxon>Spermatophyta</taxon>
        <taxon>Magnoliopsida</taxon>
        <taxon>eudicotyledons</taxon>
        <taxon>Gunneridae</taxon>
        <taxon>Pentapetalae</taxon>
        <taxon>rosids</taxon>
        <taxon>malvids</taxon>
        <taxon>Sapindales</taxon>
        <taxon>Sapindaceae</taxon>
        <taxon>Hippocastanoideae</taxon>
        <taxon>Acereae</taxon>
        <taxon>Acer</taxon>
    </lineage>
</organism>
<dbReference type="Proteomes" id="UP000323000">
    <property type="component" value="Chromosome 11"/>
</dbReference>
<gene>
    <name evidence="5" type="ORF">EZV62_024211</name>
</gene>
<dbReference type="Pfam" id="PF03763">
    <property type="entry name" value="Remorin_C"/>
    <property type="match status" value="1"/>
</dbReference>
<proteinExistence type="inferred from homology"/>
<reference evidence="6" key="1">
    <citation type="journal article" date="2019" name="Gigascience">
        <title>De novo genome assembly of the endangered Acer yangbiense, a plant species with extremely small populations endemic to Yunnan Province, China.</title>
        <authorList>
            <person name="Yang J."/>
            <person name="Wariss H.M."/>
            <person name="Tao L."/>
            <person name="Zhang R."/>
            <person name="Yun Q."/>
            <person name="Hollingsworth P."/>
            <person name="Dao Z."/>
            <person name="Luo G."/>
            <person name="Guo H."/>
            <person name="Ma Y."/>
            <person name="Sun W."/>
        </authorList>
    </citation>
    <scope>NUCLEOTIDE SEQUENCE [LARGE SCALE GENOMIC DNA]</scope>
    <source>
        <strain evidence="6">cv. Malutang</strain>
    </source>
</reference>
<feature type="compositionally biased region" description="Polar residues" evidence="3">
    <location>
        <begin position="104"/>
        <end position="116"/>
    </location>
</feature>
<feature type="coiled-coil region" evidence="2">
    <location>
        <begin position="195"/>
        <end position="258"/>
    </location>
</feature>
<feature type="region of interest" description="Disordered" evidence="3">
    <location>
        <begin position="84"/>
        <end position="148"/>
    </location>
</feature>
<evidence type="ECO:0000259" key="4">
    <source>
        <dbReference type="Pfam" id="PF03763"/>
    </source>
</evidence>
<evidence type="ECO:0000256" key="2">
    <source>
        <dbReference type="SAM" id="Coils"/>
    </source>
</evidence>
<dbReference type="InterPro" id="IPR005516">
    <property type="entry name" value="Remorin_C"/>
</dbReference>
<comment type="similarity">
    <text evidence="1">Belongs to the remorin family.</text>
</comment>
<keyword evidence="2" id="KW-0175">Coiled coil</keyword>